<dbReference type="KEGG" id="cbot:ATE48_19210"/>
<dbReference type="EMBL" id="CP013244">
    <property type="protein sequence ID" value="ANP47875.1"/>
    <property type="molecule type" value="Genomic_DNA"/>
</dbReference>
<sequence length="138" mass="15080">MLQRHLQDTYEYLFDTAHRALKEGGSFAPFGAGIRKTGEQIHTNVDLPIDRSAPQDHISGLIAGFRLDEKENGLIAAGLVFDGRSGSDNAAALCFHLEVANGQAVEVIVPYARRAADEIAFDEPQLSEVQPEIFSELN</sequence>
<dbReference type="AlphaFoldDB" id="A0A1B1AMW7"/>
<dbReference type="STRING" id="1759059.ATE48_19210"/>
<proteinExistence type="predicted"/>
<accession>A0A1B1AMW7</accession>
<reference evidence="1 2" key="1">
    <citation type="submission" date="2015-11" db="EMBL/GenBank/DDBJ databases">
        <title>Whole-Genome Sequence of Candidatus Oderbacter manganicum from the National Park Lower Oder Valley, Germany.</title>
        <authorList>
            <person name="Braun B."/>
            <person name="Liere K."/>
            <person name="Szewzyk U."/>
        </authorList>
    </citation>
    <scope>NUCLEOTIDE SEQUENCE [LARGE SCALE GENOMIC DNA]</scope>
    <source>
        <strain evidence="1 2">OTSz_A_272</strain>
    </source>
</reference>
<dbReference type="RefSeq" id="WP_066774422.1">
    <property type="nucleotide sequence ID" value="NZ_CP013244.1"/>
</dbReference>
<gene>
    <name evidence="1" type="ORF">ATE48_19210</name>
</gene>
<keyword evidence="2" id="KW-1185">Reference proteome</keyword>
<dbReference type="InParanoid" id="A0A1B1AMW7"/>
<evidence type="ECO:0000313" key="2">
    <source>
        <dbReference type="Proteomes" id="UP000092498"/>
    </source>
</evidence>
<evidence type="ECO:0000313" key="1">
    <source>
        <dbReference type="EMBL" id="ANP47875.1"/>
    </source>
</evidence>
<dbReference type="OrthoDB" id="8479186at2"/>
<name>A0A1B1AMW7_9PROT</name>
<dbReference type="Proteomes" id="UP000092498">
    <property type="component" value="Chromosome"/>
</dbReference>
<organism evidence="1 2">
    <name type="scientific">Candidatus Viadribacter manganicus</name>
    <dbReference type="NCBI Taxonomy" id="1759059"/>
    <lineage>
        <taxon>Bacteria</taxon>
        <taxon>Pseudomonadati</taxon>
        <taxon>Pseudomonadota</taxon>
        <taxon>Alphaproteobacteria</taxon>
        <taxon>Hyphomonadales</taxon>
        <taxon>Hyphomonadaceae</taxon>
        <taxon>Candidatus Viadribacter</taxon>
    </lineage>
</organism>
<protein>
    <submittedName>
        <fullName evidence="1">Uncharacterized protein</fullName>
    </submittedName>
</protein>